<reference evidence="3 4" key="1">
    <citation type="submission" date="2017-02" db="EMBL/GenBank/DDBJ databases">
        <title>Genomic diversity within the haloalkaliphilic genus Thioalkalivibrio.</title>
        <authorList>
            <person name="Ahn A.-C."/>
            <person name="Meier-Kolthoff J."/>
            <person name="Overmars L."/>
            <person name="Richter M."/>
            <person name="Woyke T."/>
            <person name="Sorokin D.Y."/>
            <person name="Muyzer G."/>
        </authorList>
    </citation>
    <scope>NUCLEOTIDE SEQUENCE [LARGE SCALE GENOMIC DNA]</scope>
    <source>
        <strain evidence="3 4">ALJD</strain>
    </source>
</reference>
<dbReference type="InterPro" id="IPR011646">
    <property type="entry name" value="KAP_P-loop"/>
</dbReference>
<feature type="domain" description="KAP NTPase" evidence="2">
    <location>
        <begin position="16"/>
        <end position="381"/>
    </location>
</feature>
<dbReference type="Proteomes" id="UP000189462">
    <property type="component" value="Unassembled WGS sequence"/>
</dbReference>
<dbReference type="STRING" id="108003.B1C78_08970"/>
<evidence type="ECO:0000259" key="2">
    <source>
        <dbReference type="Pfam" id="PF07693"/>
    </source>
</evidence>
<dbReference type="PANTHER" id="PTHR22674:SF6">
    <property type="entry name" value="NTPASE KAP FAMILY P-LOOP DOMAIN-CONTAINING PROTEIN 1"/>
    <property type="match status" value="1"/>
</dbReference>
<dbReference type="Pfam" id="PF07693">
    <property type="entry name" value="KAP_NTPase"/>
    <property type="match status" value="1"/>
</dbReference>
<gene>
    <name evidence="3" type="ORF">B1C78_08970</name>
</gene>
<accession>A0A1V3NGY1</accession>
<keyword evidence="4" id="KW-1185">Reference proteome</keyword>
<evidence type="ECO:0000313" key="4">
    <source>
        <dbReference type="Proteomes" id="UP000189462"/>
    </source>
</evidence>
<feature type="region of interest" description="Disordered" evidence="1">
    <location>
        <begin position="436"/>
        <end position="458"/>
    </location>
</feature>
<protein>
    <recommendedName>
        <fullName evidence="2">KAP NTPase domain-containing protein</fullName>
    </recommendedName>
</protein>
<dbReference type="InterPro" id="IPR052754">
    <property type="entry name" value="NTPase_KAP_P-loop"/>
</dbReference>
<sequence length="646" mass="71664">MLIPDHETAVDFLNYEAIAGTAVELLNGNRQRAISIGIHGDWGAGKSSVLKMIEEGLSREKDVACLWFNGWAFQGFDDAKTVLIEAIISELARQRSSCGKVKDMASDLLKRVDWLKLAKRGSSLAFAAATGIPSPDLLNSVLQTLRSTVEQAKDLSPDVIEAQLADAASYLKDAEVSSVPDQVHQFREDFSKLLEEAKIEQLVVLIDDLDRCLPATAIDTLEAIRLFLFVPKTAFVIGADEAMIEYAVRQHFPDLPVASGPMPYARNYLEKLIQVPFRIPALGTHETRAYVTLLLVESLVGDDHGGFRQLLQKAKDDLNQPWLGNGINQAEVADVDSTRKDELIGTFVLAQQIGPILAEGTKGNPRQIKRFLNALLVRQAIARARGFADRVGQTALAKLMLAERFQPDFYEDIVRMAMIAEEGKVTELHLFEERMRGEGEKKKSAKKPEAEAEETTEERTREIIDKWFERDWLKSWASIEPALGNVDLRPYAFVARDKKILSVASDIGGLDGLVDKLSGTGDLAIRSVETEIKALQPAEARQVFDMLRERVLRQGNYQTEPAGFRGLSIIAKHHLPFQSELVSLIGSIDPSSLGVWIVKGWNEILTRPEAKQQFGSVLTHWSGQDANKPLKRAAEKALPGWNKGGR</sequence>
<comment type="caution">
    <text evidence="3">The sequence shown here is derived from an EMBL/GenBank/DDBJ whole genome shotgun (WGS) entry which is preliminary data.</text>
</comment>
<dbReference type="NCBIfam" id="NF041923">
    <property type="entry name" value="QatA"/>
    <property type="match status" value="1"/>
</dbReference>
<dbReference type="EMBL" id="MVBK01000048">
    <property type="protein sequence ID" value="OOG24357.1"/>
    <property type="molecule type" value="Genomic_DNA"/>
</dbReference>
<evidence type="ECO:0000313" key="3">
    <source>
        <dbReference type="EMBL" id="OOG24357.1"/>
    </source>
</evidence>
<dbReference type="SUPFAM" id="SSF52540">
    <property type="entry name" value="P-loop containing nucleoside triphosphate hydrolases"/>
    <property type="match status" value="1"/>
</dbReference>
<dbReference type="InterPro" id="IPR049673">
    <property type="entry name" value="QatA"/>
</dbReference>
<dbReference type="AlphaFoldDB" id="A0A1V3NGY1"/>
<organism evidence="3 4">
    <name type="scientific">Thioalkalivibrio denitrificans</name>
    <dbReference type="NCBI Taxonomy" id="108003"/>
    <lineage>
        <taxon>Bacteria</taxon>
        <taxon>Pseudomonadati</taxon>
        <taxon>Pseudomonadota</taxon>
        <taxon>Gammaproteobacteria</taxon>
        <taxon>Chromatiales</taxon>
        <taxon>Ectothiorhodospiraceae</taxon>
        <taxon>Thioalkalivibrio</taxon>
    </lineage>
</organism>
<dbReference type="InterPro" id="IPR027417">
    <property type="entry name" value="P-loop_NTPase"/>
</dbReference>
<evidence type="ECO:0000256" key="1">
    <source>
        <dbReference type="SAM" id="MobiDB-lite"/>
    </source>
</evidence>
<dbReference type="Gene3D" id="3.40.50.300">
    <property type="entry name" value="P-loop containing nucleotide triphosphate hydrolases"/>
    <property type="match status" value="1"/>
</dbReference>
<name>A0A1V3NGY1_9GAMM</name>
<dbReference type="RefSeq" id="WP_175628267.1">
    <property type="nucleotide sequence ID" value="NZ_MVBK01000048.1"/>
</dbReference>
<feature type="compositionally biased region" description="Basic and acidic residues" evidence="1">
    <location>
        <begin position="436"/>
        <end position="450"/>
    </location>
</feature>
<dbReference type="PANTHER" id="PTHR22674">
    <property type="entry name" value="NTPASE, KAP FAMILY P-LOOP DOMAIN-CONTAINING 1"/>
    <property type="match status" value="1"/>
</dbReference>
<proteinExistence type="predicted"/>